<evidence type="ECO:0000313" key="1">
    <source>
        <dbReference type="EMBL" id="GEN44472.1"/>
    </source>
</evidence>
<reference evidence="1 2" key="1">
    <citation type="submission" date="2019-07" db="EMBL/GenBank/DDBJ databases">
        <title>Whole genome shotgun sequence of Alkalibacillus haloalkaliphilus NBRC 103110.</title>
        <authorList>
            <person name="Hosoyama A."/>
            <person name="Uohara A."/>
            <person name="Ohji S."/>
            <person name="Ichikawa N."/>
        </authorList>
    </citation>
    <scope>NUCLEOTIDE SEQUENCE [LARGE SCALE GENOMIC DNA]</scope>
    <source>
        <strain evidence="1 2">NBRC 103110</strain>
    </source>
</reference>
<evidence type="ECO:0008006" key="3">
    <source>
        <dbReference type="Google" id="ProtNLM"/>
    </source>
</evidence>
<dbReference type="OrthoDB" id="5194822at2"/>
<comment type="caution">
    <text evidence="1">The sequence shown here is derived from an EMBL/GenBank/DDBJ whole genome shotgun (WGS) entry which is preliminary data.</text>
</comment>
<name>A0A511W531_9BACI</name>
<evidence type="ECO:0000313" key="2">
    <source>
        <dbReference type="Proteomes" id="UP000321440"/>
    </source>
</evidence>
<dbReference type="SUPFAM" id="SSF110849">
    <property type="entry name" value="ParB/Sulfiredoxin"/>
    <property type="match status" value="1"/>
</dbReference>
<gene>
    <name evidence="1" type="ORF">AHA02nite_02480</name>
</gene>
<sequence>MDQTKNLLKNRSSYGITETGVTKKLTVRGHTDNYTVYKIPLELLFYNNQNGRIATAYSQYLENKPELNYQDDLEKYNEIFHEFIVKSDEKAFKRTKSNIKTFGQEEPAVVLQDGRVVDGNRRFTCLRELNKEGITSYLEAVILDATEGITDKDIKKLELQLQHAKERPEDYNPIDYLVDVYRDIIKSKHFTIEEYSNSTGKTKREVTKVRDKAQLMIEFLEFINANEKFHIAKNLKIDGPLEEINSILKKVKKEGEEQTVKESLFALLLNDELDDKTRKIREIGNKLIKTEYREDFLEKVEDYTDEIHDSLNEESQTGIESIVTTINNKTSVDHMGMSENIENLLRNKGIEDEKSAPLNYLNKINRELDSLDVNQIKYMDDENKEKFENQLSKTIDRMNHLLEY</sequence>
<dbReference type="RefSeq" id="WP_146813581.1">
    <property type="nucleotide sequence ID" value="NZ_BJYA01000001.1"/>
</dbReference>
<dbReference type="InterPro" id="IPR036086">
    <property type="entry name" value="ParB/Sulfiredoxin_sf"/>
</dbReference>
<dbReference type="Proteomes" id="UP000321440">
    <property type="component" value="Unassembled WGS sequence"/>
</dbReference>
<dbReference type="EMBL" id="BJYA01000001">
    <property type="protein sequence ID" value="GEN44472.1"/>
    <property type="molecule type" value="Genomic_DNA"/>
</dbReference>
<organism evidence="1 2">
    <name type="scientific">Alkalibacillus haloalkaliphilus</name>
    <dbReference type="NCBI Taxonomy" id="94136"/>
    <lineage>
        <taxon>Bacteria</taxon>
        <taxon>Bacillati</taxon>
        <taxon>Bacillota</taxon>
        <taxon>Bacilli</taxon>
        <taxon>Bacillales</taxon>
        <taxon>Bacillaceae</taxon>
        <taxon>Alkalibacillus</taxon>
    </lineage>
</organism>
<dbReference type="AlphaFoldDB" id="A0A511W531"/>
<protein>
    <recommendedName>
        <fullName evidence="3">ParB/Sulfiredoxin domain-containing protein</fullName>
    </recommendedName>
</protein>
<accession>A0A511W531</accession>
<keyword evidence="2" id="KW-1185">Reference proteome</keyword>
<proteinExistence type="predicted"/>